<feature type="transmembrane region" description="Helical" evidence="1">
    <location>
        <begin position="116"/>
        <end position="140"/>
    </location>
</feature>
<keyword evidence="1" id="KW-0472">Membrane</keyword>
<evidence type="ECO:0000313" key="2">
    <source>
        <dbReference type="EMBL" id="CDH56936.1"/>
    </source>
</evidence>
<reference evidence="2" key="1">
    <citation type="submission" date="2013-08" db="EMBL/GenBank/DDBJ databases">
        <title>Gene expansion shapes genome architecture in the human pathogen Lichtheimia corymbifera: an evolutionary genomics analysis in the ancient terrestrial Mucorales (Mucoromycotina).</title>
        <authorList>
            <person name="Schwartze V.U."/>
            <person name="Winter S."/>
            <person name="Shelest E."/>
            <person name="Marcet-Houben M."/>
            <person name="Horn F."/>
            <person name="Wehner S."/>
            <person name="Hoffmann K."/>
            <person name="Riege K."/>
            <person name="Sammeth M."/>
            <person name="Nowrousian M."/>
            <person name="Valiante V."/>
            <person name="Linde J."/>
            <person name="Jacobsen I.D."/>
            <person name="Marz M."/>
            <person name="Brakhage A.A."/>
            <person name="Gabaldon T."/>
            <person name="Bocker S."/>
            <person name="Voigt K."/>
        </authorList>
    </citation>
    <scope>NUCLEOTIDE SEQUENCE [LARGE SCALE GENOMIC DNA]</scope>
    <source>
        <strain evidence="2">FSU 9682</strain>
    </source>
</reference>
<feature type="transmembrane region" description="Helical" evidence="1">
    <location>
        <begin position="298"/>
        <end position="316"/>
    </location>
</feature>
<evidence type="ECO:0000313" key="3">
    <source>
        <dbReference type="Proteomes" id="UP000027586"/>
    </source>
</evidence>
<protein>
    <submittedName>
        <fullName evidence="2">Uncharacterized protein</fullName>
    </submittedName>
</protein>
<keyword evidence="3" id="KW-1185">Reference proteome</keyword>
<keyword evidence="1" id="KW-0812">Transmembrane</keyword>
<dbReference type="OrthoDB" id="2253511at2759"/>
<sequence length="337" mass="37176">MTATKANHQSVTTTLAYLLTAPLGYLLWSYIAQVLAPFNNHTRLQCRNPAFLASTYDAPAFLPSLLNRVGCVLVHFCSHAINEAAPLTLVLIGAATAAFASMSIECARRGGGLGLSLYTGILLLGGNIIGAGIMFPLLWVPVYGVCSSKYKPQPIHHARILGVGLGAVFGQCVTPVLMLTVPTRSMWQHNIIGAFLISPLVYTAFECFVPLIASQLTKDQKQQESIQHSRDNLRTLWACLGTLFMLMHYILLIRYYGIWNKHWYNDPITFMLVMDISAVVGTMAYWAGIEDGFKRGTLFLLVSSLFLGPGAGIAAYKWKREGRIADEYQQQQQLKKA</sequence>
<dbReference type="VEuPathDB" id="FungiDB:LCOR_07938.1"/>
<dbReference type="AlphaFoldDB" id="A0A068S6N9"/>
<proteinExistence type="predicted"/>
<name>A0A068S6N9_9FUNG</name>
<feature type="transmembrane region" description="Helical" evidence="1">
    <location>
        <begin position="268"/>
        <end position="286"/>
    </location>
</feature>
<feature type="transmembrane region" description="Helical" evidence="1">
    <location>
        <begin position="191"/>
        <end position="213"/>
    </location>
</feature>
<dbReference type="STRING" id="1263082.A0A068S6N9"/>
<evidence type="ECO:0000256" key="1">
    <source>
        <dbReference type="SAM" id="Phobius"/>
    </source>
</evidence>
<feature type="transmembrane region" description="Helical" evidence="1">
    <location>
        <begin position="84"/>
        <end position="104"/>
    </location>
</feature>
<dbReference type="EMBL" id="CBTN010000042">
    <property type="protein sequence ID" value="CDH56936.1"/>
    <property type="molecule type" value="Genomic_DNA"/>
</dbReference>
<feature type="transmembrane region" description="Helical" evidence="1">
    <location>
        <begin position="160"/>
        <end position="179"/>
    </location>
</feature>
<gene>
    <name evidence="2" type="ORF">LCOR_07938.1</name>
</gene>
<dbReference type="Proteomes" id="UP000027586">
    <property type="component" value="Unassembled WGS sequence"/>
</dbReference>
<feature type="transmembrane region" description="Helical" evidence="1">
    <location>
        <begin position="12"/>
        <end position="31"/>
    </location>
</feature>
<feature type="transmembrane region" description="Helical" evidence="1">
    <location>
        <begin position="233"/>
        <end position="256"/>
    </location>
</feature>
<accession>A0A068S6N9</accession>
<organism evidence="2 3">
    <name type="scientific">Lichtheimia corymbifera JMRC:FSU:9682</name>
    <dbReference type="NCBI Taxonomy" id="1263082"/>
    <lineage>
        <taxon>Eukaryota</taxon>
        <taxon>Fungi</taxon>
        <taxon>Fungi incertae sedis</taxon>
        <taxon>Mucoromycota</taxon>
        <taxon>Mucoromycotina</taxon>
        <taxon>Mucoromycetes</taxon>
        <taxon>Mucorales</taxon>
        <taxon>Lichtheimiaceae</taxon>
        <taxon>Lichtheimia</taxon>
    </lineage>
</organism>
<keyword evidence="1" id="KW-1133">Transmembrane helix</keyword>
<comment type="caution">
    <text evidence="2">The sequence shown here is derived from an EMBL/GenBank/DDBJ whole genome shotgun (WGS) entry which is preliminary data.</text>
</comment>